<proteinExistence type="inferred from homology"/>
<gene>
    <name evidence="5" type="primary">LOC109717203</name>
</gene>
<organism evidence="4 5">
    <name type="scientific">Ananas comosus</name>
    <name type="common">Pineapple</name>
    <name type="synonym">Ananas ananas</name>
    <dbReference type="NCBI Taxonomy" id="4615"/>
    <lineage>
        <taxon>Eukaryota</taxon>
        <taxon>Viridiplantae</taxon>
        <taxon>Streptophyta</taxon>
        <taxon>Embryophyta</taxon>
        <taxon>Tracheophyta</taxon>
        <taxon>Spermatophyta</taxon>
        <taxon>Magnoliopsida</taxon>
        <taxon>Liliopsida</taxon>
        <taxon>Poales</taxon>
        <taxon>Bromeliaceae</taxon>
        <taxon>Bromelioideae</taxon>
        <taxon>Ananas</taxon>
    </lineage>
</organism>
<feature type="non-terminal residue" evidence="5">
    <location>
        <position position="1"/>
    </location>
</feature>
<feature type="region of interest" description="Disordered" evidence="2">
    <location>
        <begin position="1"/>
        <end position="38"/>
    </location>
</feature>
<reference evidence="4" key="1">
    <citation type="journal article" date="2015" name="Nat. Genet.">
        <title>The pineapple genome and the evolution of CAM photosynthesis.</title>
        <authorList>
            <person name="Ming R."/>
            <person name="VanBuren R."/>
            <person name="Wai C.M."/>
            <person name="Tang H."/>
            <person name="Schatz M.C."/>
            <person name="Bowers J.E."/>
            <person name="Lyons E."/>
            <person name="Wang M.L."/>
            <person name="Chen J."/>
            <person name="Biggers E."/>
            <person name="Zhang J."/>
            <person name="Huang L."/>
            <person name="Zhang L."/>
            <person name="Miao W."/>
            <person name="Zhang J."/>
            <person name="Ye Z."/>
            <person name="Miao C."/>
            <person name="Lin Z."/>
            <person name="Wang H."/>
            <person name="Zhou H."/>
            <person name="Yim W.C."/>
            <person name="Priest H.D."/>
            <person name="Zheng C."/>
            <person name="Woodhouse M."/>
            <person name="Edger P.P."/>
            <person name="Guyot R."/>
            <person name="Guo H.B."/>
            <person name="Guo H."/>
            <person name="Zheng G."/>
            <person name="Singh R."/>
            <person name="Sharma A."/>
            <person name="Min X."/>
            <person name="Zheng Y."/>
            <person name="Lee H."/>
            <person name="Gurtowski J."/>
            <person name="Sedlazeck F.J."/>
            <person name="Harkess A."/>
            <person name="McKain M.R."/>
            <person name="Liao Z."/>
            <person name="Fang J."/>
            <person name="Liu J."/>
            <person name="Zhang X."/>
            <person name="Zhang Q."/>
            <person name="Hu W."/>
            <person name="Qin Y."/>
            <person name="Wang K."/>
            <person name="Chen L.Y."/>
            <person name="Shirley N."/>
            <person name="Lin Y.R."/>
            <person name="Liu L.Y."/>
            <person name="Hernandez A.G."/>
            <person name="Wright C.L."/>
            <person name="Bulone V."/>
            <person name="Tuskan G.A."/>
            <person name="Heath K."/>
            <person name="Zee F."/>
            <person name="Moore P.H."/>
            <person name="Sunkar R."/>
            <person name="Leebens-Mack J.H."/>
            <person name="Mockler T."/>
            <person name="Bennetzen J.L."/>
            <person name="Freeling M."/>
            <person name="Sankoff D."/>
            <person name="Paterson A.H."/>
            <person name="Zhu X."/>
            <person name="Yang X."/>
            <person name="Smith J.A."/>
            <person name="Cushman J.C."/>
            <person name="Paull R.E."/>
            <person name="Yu Q."/>
        </authorList>
    </citation>
    <scope>NUCLEOTIDE SEQUENCE [LARGE SCALE GENOMIC DNA]</scope>
    <source>
        <strain evidence="4">cv. F153</strain>
    </source>
</reference>
<evidence type="ECO:0000313" key="4">
    <source>
        <dbReference type="Proteomes" id="UP000515123"/>
    </source>
</evidence>
<dbReference type="Pfam" id="PF03195">
    <property type="entry name" value="LOB"/>
    <property type="match status" value="1"/>
</dbReference>
<dbReference type="AlphaFoldDB" id="A0A6P5FRY4"/>
<dbReference type="PANTHER" id="PTHR31301">
    <property type="entry name" value="LOB DOMAIN-CONTAINING PROTEIN 4-RELATED"/>
    <property type="match status" value="1"/>
</dbReference>
<reference evidence="5" key="2">
    <citation type="submission" date="2025-08" db="UniProtKB">
        <authorList>
            <consortium name="RefSeq"/>
        </authorList>
    </citation>
    <scope>IDENTIFICATION</scope>
    <source>
        <tissue evidence="5">Leaf</tissue>
    </source>
</reference>
<feature type="domain" description="LOB" evidence="3">
    <location>
        <begin position="42"/>
        <end position="143"/>
    </location>
</feature>
<feature type="compositionally biased region" description="Low complexity" evidence="2">
    <location>
        <begin position="12"/>
        <end position="33"/>
    </location>
</feature>
<dbReference type="OrthoDB" id="1893065at2759"/>
<dbReference type="InterPro" id="IPR004883">
    <property type="entry name" value="LOB"/>
</dbReference>
<feature type="compositionally biased region" description="Basic residues" evidence="2">
    <location>
        <begin position="1"/>
        <end position="11"/>
    </location>
</feature>
<name>A0A6P5FRY4_ANACO</name>
<evidence type="ECO:0000256" key="2">
    <source>
        <dbReference type="SAM" id="MobiDB-lite"/>
    </source>
</evidence>
<dbReference type="RefSeq" id="XP_020098462.1">
    <property type="nucleotide sequence ID" value="XM_020242873.1"/>
</dbReference>
<dbReference type="Proteomes" id="UP000515123">
    <property type="component" value="Linkage group 11"/>
</dbReference>
<dbReference type="PANTHER" id="PTHR31301:SF186">
    <property type="entry name" value="OS09G0364100 PROTEIN"/>
    <property type="match status" value="1"/>
</dbReference>
<accession>A0A6P5FRY4</accession>
<evidence type="ECO:0000313" key="5">
    <source>
        <dbReference type="RefSeq" id="XP_020098462.1"/>
    </source>
</evidence>
<protein>
    <submittedName>
        <fullName evidence="5">LOB domain-containing protein 22-like</fullName>
    </submittedName>
</protein>
<dbReference type="PROSITE" id="PS50891">
    <property type="entry name" value="LOB"/>
    <property type="match status" value="1"/>
</dbReference>
<sequence>HPHPPPPHPHHPSSSSSSSFQTLAPSSSSSSSSRLSGGQSNSACAACKYQRRKCNPDCTLAPYFPADQQRQFLNAHRLFGVSNILKIIRGLDSRKRDEAMRTIIYQSNVRAMDSVGGCYRIVLELERQVELYTAELQLVLQQLAVCRAQAQAAAAAAPLSAELGLNVAADVDDGVVYNNNLFGNNNFVPIAPHQQQQQQQYYNYFCYDSDGENSTRFNNNVIVNFNNENNFGNIGDNVEDALVSSSINFQQEQMQKQLEEVKLEELDVKPLVDVFEAGQSFIRENEEEQLKSSASSLCRAKMAEKEDLNTMEHVQEHDLKGAASLFTLTNGSSSAIE</sequence>
<keyword evidence="4" id="KW-1185">Reference proteome</keyword>
<dbReference type="GeneID" id="109717203"/>
<evidence type="ECO:0000259" key="3">
    <source>
        <dbReference type="PROSITE" id="PS50891"/>
    </source>
</evidence>
<comment type="similarity">
    <text evidence="1">Belongs to the LOB domain-containing protein family.</text>
</comment>
<evidence type="ECO:0000256" key="1">
    <source>
        <dbReference type="ARBA" id="ARBA00005474"/>
    </source>
</evidence>